<gene>
    <name evidence="1" type="ORF">C479_05348</name>
</gene>
<dbReference type="AlphaFoldDB" id="M0BNZ3"/>
<dbReference type="EMBL" id="AOIQ01000009">
    <property type="protein sequence ID" value="ELZ12207.1"/>
    <property type="molecule type" value="Genomic_DNA"/>
</dbReference>
<accession>M0BNZ3</accession>
<comment type="caution">
    <text evidence="1">The sequence shown here is derived from an EMBL/GenBank/DDBJ whole genome shotgun (WGS) entry which is preliminary data.</text>
</comment>
<name>M0BNZ3_9EURY</name>
<keyword evidence="2" id="KW-1185">Reference proteome</keyword>
<evidence type="ECO:0000313" key="1">
    <source>
        <dbReference type="EMBL" id="ELZ12207.1"/>
    </source>
</evidence>
<organism evidence="1 2">
    <name type="scientific">Halovivax asiaticus JCM 14624</name>
    <dbReference type="NCBI Taxonomy" id="1227490"/>
    <lineage>
        <taxon>Archaea</taxon>
        <taxon>Methanobacteriati</taxon>
        <taxon>Methanobacteriota</taxon>
        <taxon>Stenosarchaea group</taxon>
        <taxon>Halobacteria</taxon>
        <taxon>Halobacteriales</taxon>
        <taxon>Natrialbaceae</taxon>
        <taxon>Halovivax</taxon>
    </lineage>
</organism>
<dbReference type="Proteomes" id="UP000011560">
    <property type="component" value="Unassembled WGS sequence"/>
</dbReference>
<sequence>MERVEDRVNVPTHNPIMSCPRRAALSASTIALLSGCSVLSSDDETADSRLANIGIANGEGAAHTVAIRLDWEGERILDRTYDIPPDRPDQDRQPGVAVERVWPDEPAQFTISGKLNDEEWITLNPADRDYPDCYTAEGTIRSASVIRWFTGTSPSFCKNAQSDYENWARWNESRTE</sequence>
<proteinExistence type="predicted"/>
<evidence type="ECO:0000313" key="2">
    <source>
        <dbReference type="Proteomes" id="UP000011560"/>
    </source>
</evidence>
<reference evidence="1 2" key="1">
    <citation type="journal article" date="2014" name="PLoS Genet.">
        <title>Phylogenetically driven sequencing of extremely halophilic archaea reveals strategies for static and dynamic osmo-response.</title>
        <authorList>
            <person name="Becker E.A."/>
            <person name="Seitzer P.M."/>
            <person name="Tritt A."/>
            <person name="Larsen D."/>
            <person name="Krusor M."/>
            <person name="Yao A.I."/>
            <person name="Wu D."/>
            <person name="Madern D."/>
            <person name="Eisen J.A."/>
            <person name="Darling A.E."/>
            <person name="Facciotti M.T."/>
        </authorList>
    </citation>
    <scope>NUCLEOTIDE SEQUENCE [LARGE SCALE GENOMIC DNA]</scope>
    <source>
        <strain evidence="1 2">JCM 14624</strain>
    </source>
</reference>
<protein>
    <submittedName>
        <fullName evidence="1">Uncharacterized protein</fullName>
    </submittedName>
</protein>